<keyword evidence="1" id="KW-0805">Transcription regulation</keyword>
<dbReference type="PROSITE" id="PS52050">
    <property type="entry name" value="WYL"/>
    <property type="match status" value="1"/>
</dbReference>
<dbReference type="PANTHER" id="PTHR34580:SF1">
    <property type="entry name" value="PROTEIN PAFC"/>
    <property type="match status" value="1"/>
</dbReference>
<gene>
    <name evidence="4" type="ORF">AZI85_06760</name>
</gene>
<dbReference type="GO" id="GO:0003700">
    <property type="term" value="F:DNA-binding transcription factor activity"/>
    <property type="evidence" value="ECO:0007669"/>
    <property type="project" value="InterPro"/>
</dbReference>
<keyword evidence="2" id="KW-0804">Transcription</keyword>
<organism evidence="4 5">
    <name type="scientific">Bdellovibrio bacteriovorus</name>
    <dbReference type="NCBI Taxonomy" id="959"/>
    <lineage>
        <taxon>Bacteria</taxon>
        <taxon>Pseudomonadati</taxon>
        <taxon>Bdellovibrionota</taxon>
        <taxon>Bdellovibrionia</taxon>
        <taxon>Bdellovibrionales</taxon>
        <taxon>Pseudobdellovibrionaceae</taxon>
        <taxon>Bdellovibrio</taxon>
    </lineage>
</organism>
<dbReference type="EMBL" id="LUKF01000016">
    <property type="protein sequence ID" value="KYG61908.1"/>
    <property type="molecule type" value="Genomic_DNA"/>
</dbReference>
<dbReference type="Pfam" id="PF08279">
    <property type="entry name" value="HTH_11"/>
    <property type="match status" value="1"/>
</dbReference>
<dbReference type="InterPro" id="IPR036388">
    <property type="entry name" value="WH-like_DNA-bd_sf"/>
</dbReference>
<dbReference type="AlphaFoldDB" id="A0A150WFN4"/>
<dbReference type="SUPFAM" id="SSF46785">
    <property type="entry name" value="Winged helix' DNA-binding domain"/>
    <property type="match status" value="1"/>
</dbReference>
<dbReference type="Pfam" id="PF13280">
    <property type="entry name" value="WYL"/>
    <property type="match status" value="1"/>
</dbReference>
<evidence type="ECO:0000256" key="2">
    <source>
        <dbReference type="ARBA" id="ARBA00023163"/>
    </source>
</evidence>
<dbReference type="InterPro" id="IPR026881">
    <property type="entry name" value="WYL_dom"/>
</dbReference>
<evidence type="ECO:0000259" key="3">
    <source>
        <dbReference type="PROSITE" id="PS51000"/>
    </source>
</evidence>
<evidence type="ECO:0000313" key="5">
    <source>
        <dbReference type="Proteomes" id="UP000075391"/>
    </source>
</evidence>
<dbReference type="InterPro" id="IPR051534">
    <property type="entry name" value="CBASS_pafABC_assoc_protein"/>
</dbReference>
<evidence type="ECO:0000313" key="4">
    <source>
        <dbReference type="EMBL" id="KYG61908.1"/>
    </source>
</evidence>
<proteinExistence type="predicted"/>
<sequence>MAKSSYQNKKDRMDRLLGLLKAEDHSTSLALAKKLRVSHRTLMRDLEELKASGIPVEADRGRGGGLRLNAQWGLGRLQVNYKESLDLLLSLAIAEKFNSPVLLSSVKSLRDKVFQSFPEEHRKKLQLIRKRVRITTYADESVRATYDNVPAPVQNALHEAFFEMRCLKIAYRDEKKNITERLIEPHYLLLSFPLWYVMAWDHLRQDLRSFRVDRIQKASVHAQETFHMHHQDLFQKTLQKFSESL</sequence>
<dbReference type="InterPro" id="IPR013196">
    <property type="entry name" value="HTH_11"/>
</dbReference>
<protein>
    <recommendedName>
        <fullName evidence="3">HTH deoR-type domain-containing protein</fullName>
    </recommendedName>
</protein>
<accession>A0A150WFN4</accession>
<reference evidence="4 5" key="1">
    <citation type="submission" date="2016-03" db="EMBL/GenBank/DDBJ databases">
        <authorList>
            <person name="Ploux O."/>
        </authorList>
    </citation>
    <scope>NUCLEOTIDE SEQUENCE [LARGE SCALE GENOMIC DNA]</scope>
    <source>
        <strain evidence="4 5">BER2</strain>
    </source>
</reference>
<dbReference type="PROSITE" id="PS51000">
    <property type="entry name" value="HTH_DEOR_2"/>
    <property type="match status" value="1"/>
</dbReference>
<name>A0A150WFN4_BDEBC</name>
<dbReference type="Proteomes" id="UP000075391">
    <property type="component" value="Unassembled WGS sequence"/>
</dbReference>
<dbReference type="RefSeq" id="WP_063244054.1">
    <property type="nucleotide sequence ID" value="NZ_LUKF01000016.1"/>
</dbReference>
<evidence type="ECO:0000256" key="1">
    <source>
        <dbReference type="ARBA" id="ARBA00023015"/>
    </source>
</evidence>
<dbReference type="InterPro" id="IPR036390">
    <property type="entry name" value="WH_DNA-bd_sf"/>
</dbReference>
<feature type="domain" description="HTH deoR-type" evidence="3">
    <location>
        <begin position="9"/>
        <end position="67"/>
    </location>
</feature>
<dbReference type="InterPro" id="IPR001034">
    <property type="entry name" value="DeoR_HTH"/>
</dbReference>
<dbReference type="OrthoDB" id="9807255at2"/>
<dbReference type="PANTHER" id="PTHR34580">
    <property type="match status" value="1"/>
</dbReference>
<dbReference type="Gene3D" id="1.10.10.10">
    <property type="entry name" value="Winged helix-like DNA-binding domain superfamily/Winged helix DNA-binding domain"/>
    <property type="match status" value="1"/>
</dbReference>
<comment type="caution">
    <text evidence="4">The sequence shown here is derived from an EMBL/GenBank/DDBJ whole genome shotgun (WGS) entry which is preliminary data.</text>
</comment>